<dbReference type="PANTHER" id="PTHR10953">
    <property type="entry name" value="UBIQUITIN-ACTIVATING ENZYME E1"/>
    <property type="match status" value="1"/>
</dbReference>
<evidence type="ECO:0000256" key="7">
    <source>
        <dbReference type="ARBA" id="ARBA00063809"/>
    </source>
</evidence>
<evidence type="ECO:0000259" key="13">
    <source>
        <dbReference type="PROSITE" id="PS50206"/>
    </source>
</evidence>
<dbReference type="GO" id="GO:0061605">
    <property type="term" value="F:molybdopterin-synthase adenylyltransferase activity"/>
    <property type="evidence" value="ECO:0007669"/>
    <property type="project" value="UniProtKB-EC"/>
</dbReference>
<dbReference type="InterPro" id="IPR001763">
    <property type="entry name" value="Rhodanese-like_dom"/>
</dbReference>
<dbReference type="PANTHER" id="PTHR10953:SF102">
    <property type="entry name" value="ADENYLYLTRANSFERASE AND SULFURTRANSFERASE MOCS3"/>
    <property type="match status" value="1"/>
</dbReference>
<dbReference type="Gene3D" id="3.40.50.720">
    <property type="entry name" value="NAD(P)-binding Rossmann-like Domain"/>
    <property type="match status" value="1"/>
</dbReference>
<dbReference type="InterPro" id="IPR000594">
    <property type="entry name" value="ThiF_NAD_FAD-bd"/>
</dbReference>
<dbReference type="OrthoDB" id="9804286at2"/>
<dbReference type="KEGG" id="ccro:CMC5_046520"/>
<feature type="domain" description="Rhodanese" evidence="13">
    <location>
        <begin position="30"/>
        <end position="120"/>
    </location>
</feature>
<keyword evidence="15" id="KW-1185">Reference proteome</keyword>
<keyword evidence="2" id="KW-0808">Transferase</keyword>
<dbReference type="Gene3D" id="3.40.250.10">
    <property type="entry name" value="Rhodanese-like domain"/>
    <property type="match status" value="1"/>
</dbReference>
<dbReference type="CDD" id="cd00757">
    <property type="entry name" value="ThiF_MoeB_HesA_family"/>
    <property type="match status" value="1"/>
</dbReference>
<proteinExistence type="inferred from homology"/>
<comment type="subunit">
    <text evidence="7">Homodimer. Forms a stable heterotetrameric complex of 2 MoeB and 2 MoaD during adenylation of MoaD.</text>
</comment>
<dbReference type="SUPFAM" id="SSF69572">
    <property type="entry name" value="Activating enzymes of the ubiquitin-like proteins"/>
    <property type="match status" value="1"/>
</dbReference>
<evidence type="ECO:0000256" key="10">
    <source>
        <dbReference type="ARBA" id="ARBA00075110"/>
    </source>
</evidence>
<reference evidence="14 15" key="1">
    <citation type="submission" date="2015-07" db="EMBL/GenBank/DDBJ databases">
        <title>Genome analysis of myxobacterium Chondromyces crocatus Cm c5 reveals a high potential for natural compound synthesis and the genetic basis for the loss of fruiting body formation.</title>
        <authorList>
            <person name="Zaburannyi N."/>
            <person name="Bunk B."/>
            <person name="Maier J."/>
            <person name="Overmann J."/>
            <person name="Mueller R."/>
        </authorList>
    </citation>
    <scope>NUCLEOTIDE SEQUENCE [LARGE SCALE GENOMIC DNA]</scope>
    <source>
        <strain evidence="14 15">Cm c5</strain>
    </source>
</reference>
<accession>A0A0K1EII1</accession>
<evidence type="ECO:0000256" key="12">
    <source>
        <dbReference type="ARBA" id="ARBA00078531"/>
    </source>
</evidence>
<dbReference type="EC" id="2.7.7.80" evidence="8"/>
<organism evidence="14 15">
    <name type="scientific">Chondromyces crocatus</name>
    <dbReference type="NCBI Taxonomy" id="52"/>
    <lineage>
        <taxon>Bacteria</taxon>
        <taxon>Pseudomonadati</taxon>
        <taxon>Myxococcota</taxon>
        <taxon>Polyangia</taxon>
        <taxon>Polyangiales</taxon>
        <taxon>Polyangiaceae</taxon>
        <taxon>Chondromyces</taxon>
    </lineage>
</organism>
<dbReference type="GO" id="GO:0005524">
    <property type="term" value="F:ATP binding"/>
    <property type="evidence" value="ECO:0007669"/>
    <property type="project" value="UniProtKB-KW"/>
</dbReference>
<evidence type="ECO:0000256" key="2">
    <source>
        <dbReference type="ARBA" id="ARBA00022679"/>
    </source>
</evidence>
<evidence type="ECO:0000313" key="14">
    <source>
        <dbReference type="EMBL" id="AKT40497.1"/>
    </source>
</evidence>
<dbReference type="SUPFAM" id="SSF52821">
    <property type="entry name" value="Rhodanese/Cell cycle control phosphatase"/>
    <property type="match status" value="1"/>
</dbReference>
<evidence type="ECO:0000256" key="9">
    <source>
        <dbReference type="ARBA" id="ARBA00073635"/>
    </source>
</evidence>
<gene>
    <name evidence="14" type="primary">moeB</name>
    <name evidence="14" type="ORF">CMC5_046520</name>
</gene>
<dbReference type="AlphaFoldDB" id="A0A0K1EII1"/>
<dbReference type="GO" id="GO:0008146">
    <property type="term" value="F:sulfotransferase activity"/>
    <property type="evidence" value="ECO:0007669"/>
    <property type="project" value="TreeGrafter"/>
</dbReference>
<sequence>MPTTYSDLMANVRSSIREVTLGDLKRRLDEKEPITLIDVREKEEHRAGYIPGAISIPRGFLEIQVEQKVPDRAAKIVAYCAGGTRSALAAKTLQDLGYTNVESANPGFTRWKDLGYPVEAPPQLTDAQRDRYSRHLLLPEVGEVGQAKLLSARVLLLGAGGLGSPAALYLAAAGVGTIGLCDADVVDASNLQRQILHATSRVGEPKVDSAEKALRDLNPDVKVVKFQERLDSSNVDRIFEGFDVIVDGCDNFPTRYLVNDASVWKKKPVVHGSIFRFEGQVTTFLAGEGPCYRCLYPEPPPPHLAPSCQEAGVLGILPGVVGVIQATEAIKLILGRGTPLIGRLLTYDSLRMKFGELRLRRDKTCPVCGENPTIKEYIDYEGFCTIPT</sequence>
<evidence type="ECO:0000256" key="11">
    <source>
        <dbReference type="ARBA" id="ARBA00075328"/>
    </source>
</evidence>
<evidence type="ECO:0000313" key="15">
    <source>
        <dbReference type="Proteomes" id="UP000067626"/>
    </source>
</evidence>
<dbReference type="GO" id="GO:0005829">
    <property type="term" value="C:cytosol"/>
    <property type="evidence" value="ECO:0007669"/>
    <property type="project" value="TreeGrafter"/>
</dbReference>
<evidence type="ECO:0000256" key="1">
    <source>
        <dbReference type="ARBA" id="ARBA00009919"/>
    </source>
</evidence>
<dbReference type="SMART" id="SM00450">
    <property type="entry name" value="RHOD"/>
    <property type="match status" value="1"/>
</dbReference>
<name>A0A0K1EII1_CHOCO</name>
<dbReference type="Pfam" id="PF00899">
    <property type="entry name" value="ThiF"/>
    <property type="match status" value="1"/>
</dbReference>
<evidence type="ECO:0000256" key="3">
    <source>
        <dbReference type="ARBA" id="ARBA00022741"/>
    </source>
</evidence>
<protein>
    <recommendedName>
        <fullName evidence="9">Molybdopterin-synthase adenylyltransferase</fullName>
        <ecNumber evidence="8">2.7.7.80</ecNumber>
    </recommendedName>
    <alternativeName>
        <fullName evidence="12">MoaD protein adenylase</fullName>
    </alternativeName>
    <alternativeName>
        <fullName evidence="10">Molybdopterin-converting factor subunit 1 adenylase</fullName>
    </alternativeName>
    <alternativeName>
        <fullName evidence="11">Sulfur carrier protein MoaD adenylyltransferase</fullName>
    </alternativeName>
</protein>
<dbReference type="Proteomes" id="UP000067626">
    <property type="component" value="Chromosome"/>
</dbReference>
<evidence type="ECO:0000256" key="6">
    <source>
        <dbReference type="ARBA" id="ARBA00055169"/>
    </source>
</evidence>
<dbReference type="InterPro" id="IPR045886">
    <property type="entry name" value="ThiF/MoeB/HesA"/>
</dbReference>
<dbReference type="GO" id="GO:0008641">
    <property type="term" value="F:ubiquitin-like modifier activating enzyme activity"/>
    <property type="evidence" value="ECO:0007669"/>
    <property type="project" value="InterPro"/>
</dbReference>
<dbReference type="InterPro" id="IPR036873">
    <property type="entry name" value="Rhodanese-like_dom_sf"/>
</dbReference>
<dbReference type="STRING" id="52.CMC5_046520"/>
<dbReference type="CDD" id="cd00158">
    <property type="entry name" value="RHOD"/>
    <property type="match status" value="1"/>
</dbReference>
<dbReference type="NCBIfam" id="NF006444">
    <property type="entry name" value="PRK08762.1"/>
    <property type="match status" value="1"/>
</dbReference>
<comment type="function">
    <text evidence="6">Catalyzes the adenylation by ATP of the carboxyl group of the C-terminal glycine of sulfur carrier protein MoaD.</text>
</comment>
<dbReference type="InterPro" id="IPR035985">
    <property type="entry name" value="Ubiquitin-activating_enz"/>
</dbReference>
<evidence type="ECO:0000256" key="5">
    <source>
        <dbReference type="ARBA" id="ARBA00052218"/>
    </source>
</evidence>
<keyword evidence="4" id="KW-0067">ATP-binding</keyword>
<comment type="catalytic activity">
    <reaction evidence="5">
        <text>[molybdopterin-synthase sulfur-carrier protein]-C-terminal Gly-Gly + ATP + H(+) = [molybdopterin-synthase sulfur-carrier protein]-C-terminal Gly-Gly-AMP + diphosphate</text>
        <dbReference type="Rhea" id="RHEA:43616"/>
        <dbReference type="Rhea" id="RHEA-COMP:12159"/>
        <dbReference type="Rhea" id="RHEA-COMP:12202"/>
        <dbReference type="ChEBI" id="CHEBI:15378"/>
        <dbReference type="ChEBI" id="CHEBI:30616"/>
        <dbReference type="ChEBI" id="CHEBI:33019"/>
        <dbReference type="ChEBI" id="CHEBI:90618"/>
        <dbReference type="ChEBI" id="CHEBI:90778"/>
        <dbReference type="EC" id="2.7.7.80"/>
    </reaction>
</comment>
<evidence type="ECO:0000256" key="8">
    <source>
        <dbReference type="ARBA" id="ARBA00066884"/>
    </source>
</evidence>
<dbReference type="RefSeq" id="WP_050432426.1">
    <property type="nucleotide sequence ID" value="NZ_CP012159.1"/>
</dbReference>
<dbReference type="Pfam" id="PF00581">
    <property type="entry name" value="Rhodanese"/>
    <property type="match status" value="1"/>
</dbReference>
<comment type="similarity">
    <text evidence="1">Belongs to the HesA/MoeB/ThiF family.</text>
</comment>
<dbReference type="FunFam" id="3.40.50.720:FF:000033">
    <property type="entry name" value="Adenylyltransferase and sulfurtransferase MOCS3"/>
    <property type="match status" value="1"/>
</dbReference>
<dbReference type="PROSITE" id="PS50206">
    <property type="entry name" value="RHODANESE_3"/>
    <property type="match status" value="1"/>
</dbReference>
<dbReference type="EMBL" id="CP012159">
    <property type="protein sequence ID" value="AKT40497.1"/>
    <property type="molecule type" value="Genomic_DNA"/>
</dbReference>
<dbReference type="PATRIC" id="fig|52.7.peg.5134"/>
<keyword evidence="3" id="KW-0547">Nucleotide-binding</keyword>
<evidence type="ECO:0000256" key="4">
    <source>
        <dbReference type="ARBA" id="ARBA00022840"/>
    </source>
</evidence>
<dbReference type="NCBIfam" id="NF004281">
    <property type="entry name" value="PRK05690.1"/>
    <property type="match status" value="1"/>
</dbReference>
<dbReference type="GO" id="GO:0004792">
    <property type="term" value="F:thiosulfate-cyanide sulfurtransferase activity"/>
    <property type="evidence" value="ECO:0007669"/>
    <property type="project" value="TreeGrafter"/>
</dbReference>